<feature type="domain" description="Penicillin-binding protein transpeptidase" evidence="12">
    <location>
        <begin position="304"/>
        <end position="421"/>
    </location>
</feature>
<proteinExistence type="inferred from homology"/>
<dbReference type="EMBL" id="JBHLUN010000001">
    <property type="protein sequence ID" value="MFC0406705.1"/>
    <property type="molecule type" value="Genomic_DNA"/>
</dbReference>
<dbReference type="InterPro" id="IPR023346">
    <property type="entry name" value="Lysozyme-like_dom_sf"/>
</dbReference>
<dbReference type="SUPFAM" id="SSF53955">
    <property type="entry name" value="Lysozyme-like"/>
    <property type="match status" value="1"/>
</dbReference>
<evidence type="ECO:0000256" key="10">
    <source>
        <dbReference type="ARBA" id="ARBA00044770"/>
    </source>
</evidence>
<dbReference type="PANTHER" id="PTHR32282:SF15">
    <property type="entry name" value="PENICILLIN-BINDING PROTEIN 1C"/>
    <property type="match status" value="1"/>
</dbReference>
<keyword evidence="16" id="KW-1185">Reference proteome</keyword>
<dbReference type="Gene3D" id="3.40.710.10">
    <property type="entry name" value="DD-peptidase/beta-lactamase superfamily"/>
    <property type="match status" value="1"/>
</dbReference>
<evidence type="ECO:0000256" key="5">
    <source>
        <dbReference type="ARBA" id="ARBA00022670"/>
    </source>
</evidence>
<organism evidence="15 16">
    <name type="scientific">Roseomonas elaeocarpi</name>
    <dbReference type="NCBI Taxonomy" id="907779"/>
    <lineage>
        <taxon>Bacteria</taxon>
        <taxon>Pseudomonadati</taxon>
        <taxon>Pseudomonadota</taxon>
        <taxon>Alphaproteobacteria</taxon>
        <taxon>Acetobacterales</taxon>
        <taxon>Roseomonadaceae</taxon>
        <taxon>Roseomonas</taxon>
    </lineage>
</organism>
<keyword evidence="5" id="KW-0645">Protease</keyword>
<evidence type="ECO:0000256" key="1">
    <source>
        <dbReference type="ARBA" id="ARBA00004752"/>
    </source>
</evidence>
<comment type="caution">
    <text evidence="15">The sequence shown here is derived from an EMBL/GenBank/DDBJ whole genome shotgun (WGS) entry which is preliminary data.</text>
</comment>
<evidence type="ECO:0000256" key="9">
    <source>
        <dbReference type="ARBA" id="ARBA00023268"/>
    </source>
</evidence>
<keyword evidence="8" id="KW-0378">Hydrolase</keyword>
<dbReference type="RefSeq" id="WP_377042382.1">
    <property type="nucleotide sequence ID" value="NZ_JBHLUN010000001.1"/>
</dbReference>
<evidence type="ECO:0000259" key="13">
    <source>
        <dbReference type="Pfam" id="PF00912"/>
    </source>
</evidence>
<evidence type="ECO:0000313" key="15">
    <source>
        <dbReference type="EMBL" id="MFC0406705.1"/>
    </source>
</evidence>
<dbReference type="Proteomes" id="UP001589865">
    <property type="component" value="Unassembled WGS sequence"/>
</dbReference>
<evidence type="ECO:0000313" key="16">
    <source>
        <dbReference type="Proteomes" id="UP001589865"/>
    </source>
</evidence>
<evidence type="ECO:0000259" key="14">
    <source>
        <dbReference type="Pfam" id="PF06832"/>
    </source>
</evidence>
<dbReference type="EC" id="2.4.99.28" evidence="10"/>
<evidence type="ECO:0000256" key="7">
    <source>
        <dbReference type="ARBA" id="ARBA00022679"/>
    </source>
</evidence>
<keyword evidence="4" id="KW-0121">Carboxypeptidase</keyword>
<comment type="similarity">
    <text evidence="3">In the N-terminal section; belongs to the glycosyltransferase 51 family.</text>
</comment>
<comment type="catalytic activity">
    <reaction evidence="11">
        <text>[GlcNAc-(1-&gt;4)-Mur2Ac(oyl-L-Ala-gamma-D-Glu-L-Lys-D-Ala-D-Ala)](n)-di-trans,octa-cis-undecaprenyl diphosphate + beta-D-GlcNAc-(1-&gt;4)-Mur2Ac(oyl-L-Ala-gamma-D-Glu-L-Lys-D-Ala-D-Ala)-di-trans,octa-cis-undecaprenyl diphosphate = [GlcNAc-(1-&gt;4)-Mur2Ac(oyl-L-Ala-gamma-D-Glu-L-Lys-D-Ala-D-Ala)](n+1)-di-trans,octa-cis-undecaprenyl diphosphate + di-trans,octa-cis-undecaprenyl diphosphate + H(+)</text>
        <dbReference type="Rhea" id="RHEA:23708"/>
        <dbReference type="Rhea" id="RHEA-COMP:9602"/>
        <dbReference type="Rhea" id="RHEA-COMP:9603"/>
        <dbReference type="ChEBI" id="CHEBI:15378"/>
        <dbReference type="ChEBI" id="CHEBI:58405"/>
        <dbReference type="ChEBI" id="CHEBI:60033"/>
        <dbReference type="ChEBI" id="CHEBI:78435"/>
        <dbReference type="EC" id="2.4.99.28"/>
    </reaction>
</comment>
<dbReference type="InterPro" id="IPR001460">
    <property type="entry name" value="PCN-bd_Tpept"/>
</dbReference>
<dbReference type="PANTHER" id="PTHR32282">
    <property type="entry name" value="BINDING PROTEIN TRANSPEPTIDASE, PUTATIVE-RELATED"/>
    <property type="match status" value="1"/>
</dbReference>
<feature type="domain" description="Penicillin-binding C-terminal" evidence="14">
    <location>
        <begin position="578"/>
        <end position="654"/>
    </location>
</feature>
<sequence>MPALLLCVAASLLVLDRAFPPDLRRLEVVGEEVVDRQGRTLSVLPAPGGTWRLPASVGDVPPALVAMLVAAEDRRFRWHFGVDPLSLARAAAQWVRSGHVVSGGSTLTMQAVRLLEPRPRTLRSKLVEALRAMQLERRFSKDQILGIWLTLASQGGNIEGVRAGAISWFGRPAAQLTPAEAALLIAIPRRPNQLRPDRHPEAARVARDDMLLRRARAAAGAEAALTPQDLLAAAAQPVPRHRFPMPTLAPHLSRELAAARTGGDTPGLRSGRILTTLDQPLQRAVEELAENTRRNLAPHVSVALLVANLRTREVQALSGGYWGDRERAGAIDLSRAVRSPGSALKPLLYGLGFEAGFIAPGTVVADLPRRFGTYAPENFDRGFTGRVTAAEALRMSLNLPAVALLDRLGPLRFASAMKLAGAPPRLPEGADPSLPLALGGAGTTLREMGALYAALGDGGRGAALRVIPGPPLETRPVLEARAAATVAQVLVQPFPGGGLMGIAWKTGTSWGGRDAWSLGFDGAHVAAVWVGRPDGTPMPGATGRALALPILSRLFSLLPPAPLSPLPVRPRFVAGGEAPDHLRLLFPPAGAVLPGDEAVTLRVQGGRRPLHFLVDGVPIASEPARREANWTPPAAGFYRVTVLDADGVAASVPVRVRDAATVLSGDRLPEAVLRQETTR</sequence>
<comment type="pathway">
    <text evidence="1">Cell wall biogenesis; peptidoglycan biosynthesis.</text>
</comment>
<dbReference type="Pfam" id="PF00905">
    <property type="entry name" value="Transpeptidase"/>
    <property type="match status" value="1"/>
</dbReference>
<evidence type="ECO:0000256" key="6">
    <source>
        <dbReference type="ARBA" id="ARBA00022676"/>
    </source>
</evidence>
<dbReference type="InterPro" id="IPR023193">
    <property type="entry name" value="EPSP_synthase_CS"/>
</dbReference>
<keyword evidence="6" id="KW-0328">Glycosyltransferase</keyword>
<evidence type="ECO:0000256" key="8">
    <source>
        <dbReference type="ARBA" id="ARBA00022801"/>
    </source>
</evidence>
<dbReference type="NCBIfam" id="TIGR02073">
    <property type="entry name" value="PBP_1c"/>
    <property type="match status" value="1"/>
</dbReference>
<accession>A0ABV6JMW7</accession>
<protein>
    <recommendedName>
        <fullName evidence="10">peptidoglycan glycosyltransferase</fullName>
        <ecNumber evidence="10">2.4.99.28</ecNumber>
    </recommendedName>
</protein>
<dbReference type="InterPro" id="IPR050396">
    <property type="entry name" value="Glycosyltr_51/Transpeptidase"/>
</dbReference>
<keyword evidence="9" id="KW-0511">Multifunctional enzyme</keyword>
<gene>
    <name evidence="15" type="primary">pbpC</name>
    <name evidence="15" type="ORF">ACFFGY_00495</name>
</gene>
<dbReference type="PROSITE" id="PS00104">
    <property type="entry name" value="EPSP_SYNTHASE_1"/>
    <property type="match status" value="1"/>
</dbReference>
<dbReference type="InterPro" id="IPR009647">
    <property type="entry name" value="PBP_C"/>
</dbReference>
<dbReference type="Gene3D" id="1.10.3810.10">
    <property type="entry name" value="Biosynthetic peptidoglycan transglycosylase-like"/>
    <property type="match status" value="1"/>
</dbReference>
<dbReference type="SUPFAM" id="SSF56601">
    <property type="entry name" value="beta-lactamase/transpeptidase-like"/>
    <property type="match status" value="1"/>
</dbReference>
<dbReference type="Pfam" id="PF06832">
    <property type="entry name" value="BiPBP_C"/>
    <property type="match status" value="1"/>
</dbReference>
<evidence type="ECO:0000256" key="11">
    <source>
        <dbReference type="ARBA" id="ARBA00049902"/>
    </source>
</evidence>
<dbReference type="InterPro" id="IPR011815">
    <property type="entry name" value="PBP_1c"/>
</dbReference>
<feature type="domain" description="Glycosyl transferase family 51" evidence="13">
    <location>
        <begin position="50"/>
        <end position="211"/>
    </location>
</feature>
<evidence type="ECO:0000259" key="12">
    <source>
        <dbReference type="Pfam" id="PF00905"/>
    </source>
</evidence>
<evidence type="ECO:0000256" key="4">
    <source>
        <dbReference type="ARBA" id="ARBA00022645"/>
    </source>
</evidence>
<dbReference type="InterPro" id="IPR012338">
    <property type="entry name" value="Beta-lactam/transpept-like"/>
</dbReference>
<dbReference type="Pfam" id="PF00912">
    <property type="entry name" value="Transgly"/>
    <property type="match status" value="1"/>
</dbReference>
<reference evidence="15 16" key="1">
    <citation type="submission" date="2024-09" db="EMBL/GenBank/DDBJ databases">
        <authorList>
            <person name="Sun Q."/>
            <person name="Mori K."/>
        </authorList>
    </citation>
    <scope>NUCLEOTIDE SEQUENCE [LARGE SCALE GENOMIC DNA]</scope>
    <source>
        <strain evidence="15 16">TBRC 5777</strain>
    </source>
</reference>
<dbReference type="InterPro" id="IPR036950">
    <property type="entry name" value="PBP_transglycosylase"/>
</dbReference>
<name>A0ABV6JMW7_9PROT</name>
<dbReference type="InterPro" id="IPR001264">
    <property type="entry name" value="Glyco_trans_51"/>
</dbReference>
<comment type="similarity">
    <text evidence="2">In the C-terminal section; belongs to the transpeptidase family.</text>
</comment>
<evidence type="ECO:0000256" key="3">
    <source>
        <dbReference type="ARBA" id="ARBA00007739"/>
    </source>
</evidence>
<evidence type="ECO:0000256" key="2">
    <source>
        <dbReference type="ARBA" id="ARBA00007090"/>
    </source>
</evidence>
<keyword evidence="7" id="KW-0808">Transferase</keyword>